<protein>
    <submittedName>
        <fullName evidence="1">Uncharacterized protein</fullName>
    </submittedName>
</protein>
<gene>
    <name evidence="1" type="ORF">S01H1_23941</name>
</gene>
<accession>X0T7F4</accession>
<sequence length="101" mass="11549">MRKNAEGYDVVIPKLNNYFQPLHAIYSKDCIQPIKEQLHRNDLQVFGFFDRVEVKCISAGEVKAFDPGGIAFFNINTKDDTVEAERIALDLSLKKAKDFLK</sequence>
<comment type="caution">
    <text evidence="1">The sequence shown here is derived from an EMBL/GenBank/DDBJ whole genome shotgun (WGS) entry which is preliminary data.</text>
</comment>
<dbReference type="EMBL" id="BARS01014016">
    <property type="protein sequence ID" value="GAF89139.1"/>
    <property type="molecule type" value="Genomic_DNA"/>
</dbReference>
<dbReference type="AlphaFoldDB" id="X0T7F4"/>
<organism evidence="1">
    <name type="scientific">marine sediment metagenome</name>
    <dbReference type="NCBI Taxonomy" id="412755"/>
    <lineage>
        <taxon>unclassified sequences</taxon>
        <taxon>metagenomes</taxon>
        <taxon>ecological metagenomes</taxon>
    </lineage>
</organism>
<evidence type="ECO:0000313" key="1">
    <source>
        <dbReference type="EMBL" id="GAF89139.1"/>
    </source>
</evidence>
<reference evidence="1" key="1">
    <citation type="journal article" date="2014" name="Front. Microbiol.">
        <title>High frequency of phylogenetically diverse reductive dehalogenase-homologous genes in deep subseafloor sedimentary metagenomes.</title>
        <authorList>
            <person name="Kawai M."/>
            <person name="Futagami T."/>
            <person name="Toyoda A."/>
            <person name="Takaki Y."/>
            <person name="Nishi S."/>
            <person name="Hori S."/>
            <person name="Arai W."/>
            <person name="Tsubouchi T."/>
            <person name="Morono Y."/>
            <person name="Uchiyama I."/>
            <person name="Ito T."/>
            <person name="Fujiyama A."/>
            <person name="Inagaki F."/>
            <person name="Takami H."/>
        </authorList>
    </citation>
    <scope>NUCLEOTIDE SEQUENCE</scope>
    <source>
        <strain evidence="1">Expedition CK06-06</strain>
    </source>
</reference>
<name>X0T7F4_9ZZZZ</name>
<proteinExistence type="predicted"/>
<dbReference type="InterPro" id="IPR029044">
    <property type="entry name" value="Nucleotide-diphossugar_trans"/>
</dbReference>
<dbReference type="Gene3D" id="3.90.550.10">
    <property type="entry name" value="Spore Coat Polysaccharide Biosynthesis Protein SpsA, Chain A"/>
    <property type="match status" value="1"/>
</dbReference>